<proteinExistence type="predicted"/>
<accession>A0AA36MIP7</accession>
<gene>
    <name evidence="2" type="ORF">EVOR1521_LOCUS3478</name>
</gene>
<dbReference type="Proteomes" id="UP001178507">
    <property type="component" value="Unassembled WGS sequence"/>
</dbReference>
<evidence type="ECO:0000256" key="1">
    <source>
        <dbReference type="SAM" id="MobiDB-lite"/>
    </source>
</evidence>
<evidence type="ECO:0000313" key="2">
    <source>
        <dbReference type="EMBL" id="CAJ1373739.1"/>
    </source>
</evidence>
<dbReference type="EMBL" id="CAUJNA010000213">
    <property type="protein sequence ID" value="CAJ1373739.1"/>
    <property type="molecule type" value="Genomic_DNA"/>
</dbReference>
<reference evidence="2" key="1">
    <citation type="submission" date="2023-08" db="EMBL/GenBank/DDBJ databases">
        <authorList>
            <person name="Chen Y."/>
            <person name="Shah S."/>
            <person name="Dougan E. K."/>
            <person name="Thang M."/>
            <person name="Chan C."/>
        </authorList>
    </citation>
    <scope>NUCLEOTIDE SEQUENCE</scope>
</reference>
<comment type="caution">
    <text evidence="2">The sequence shown here is derived from an EMBL/GenBank/DDBJ whole genome shotgun (WGS) entry which is preliminary data.</text>
</comment>
<dbReference type="AlphaFoldDB" id="A0AA36MIP7"/>
<keyword evidence="3" id="KW-1185">Reference proteome</keyword>
<feature type="region of interest" description="Disordered" evidence="1">
    <location>
        <begin position="138"/>
        <end position="337"/>
    </location>
</feature>
<sequence length="794" mass="83834">MQLRLLRSRRPCAWESCRGSLSSTSRSGTSRKTWRCAAWLLQCPKLQAAGTSLSELARAVASSELLEADEALRVRRKVEQGRWPELQLSSRRGGTVLVLRRIGKTCASTSSESATSEAEAPPAAVSAERAMLSENVEAAGDAAPEATTAAGDTAPEATTAAGETSPEVTMAAGEASPEKATTAAGEASPEKAAAAAGDAAPEATTAAGETSPEVTMAAGEASPEKATTAAGEASPEKAAAAAGEAAPEATTAAGDAAPEATTAAGEASPVKATTLAGEPEEKASMAEEAAQSQGSMDAPEAAASKLGASQMAAPETSERHVAQGPDKDGEGEPAHRLAPKDAAAGFARPALRQWGVPRWAVLGSAEANFGEVVVALRPFPGDEALQCGEVQLSPGAAVRPLFGRQRAKALQLLSKRARAEMEVLLTLTLCAARSPGLNRRLQEDGNARALVLLNVVVTFVPLPPKIQYPLDPGAMIGGESGLSSRGAFVGALGVPFLFGTGVGARDWTADLWEAGQTLAMCRTVACFDFFSIELGPMGANLCSASLAQGAFAQCTNCSTVDAADWIFCLDTKQVSQTSKKRRRAKDKFAKESLEVDLKRLEDLTLELFKAHDLNDDGLLQEAELVSLNERIAMLHHGKAAIELQEVRDTYHRLFRTKLNPHGDAVPYEVFRRYARGVLDELDQDPEAQEMILEQFVAEARAGRESMDISVHGDVAFVDDIQEDANFDMGPMVCMDRAAGEDFETVWHTKEYSEHSAAVVDAAGLRSQSWDAKGCDFQEVFPLPRPERHSLPDGI</sequence>
<feature type="compositionally biased region" description="Low complexity" evidence="1">
    <location>
        <begin position="138"/>
        <end position="164"/>
    </location>
</feature>
<organism evidence="2 3">
    <name type="scientific">Effrenium voratum</name>
    <dbReference type="NCBI Taxonomy" id="2562239"/>
    <lineage>
        <taxon>Eukaryota</taxon>
        <taxon>Sar</taxon>
        <taxon>Alveolata</taxon>
        <taxon>Dinophyceae</taxon>
        <taxon>Suessiales</taxon>
        <taxon>Symbiodiniaceae</taxon>
        <taxon>Effrenium</taxon>
    </lineage>
</organism>
<feature type="compositionally biased region" description="Low complexity" evidence="1">
    <location>
        <begin position="229"/>
        <end position="269"/>
    </location>
</feature>
<name>A0AA36MIP7_9DINO</name>
<feature type="compositionally biased region" description="Low complexity" evidence="1">
    <location>
        <begin position="183"/>
        <end position="213"/>
    </location>
</feature>
<feature type="compositionally biased region" description="Basic and acidic residues" evidence="1">
    <location>
        <begin position="316"/>
        <end position="337"/>
    </location>
</feature>
<dbReference type="InterPro" id="IPR018247">
    <property type="entry name" value="EF_Hand_1_Ca_BS"/>
</dbReference>
<evidence type="ECO:0008006" key="4">
    <source>
        <dbReference type="Google" id="ProtNLM"/>
    </source>
</evidence>
<protein>
    <recommendedName>
        <fullName evidence="4">EF-hand domain-containing protein</fullName>
    </recommendedName>
</protein>
<dbReference type="PROSITE" id="PS00018">
    <property type="entry name" value="EF_HAND_1"/>
    <property type="match status" value="1"/>
</dbReference>
<evidence type="ECO:0000313" key="3">
    <source>
        <dbReference type="Proteomes" id="UP001178507"/>
    </source>
</evidence>